<protein>
    <recommendedName>
        <fullName evidence="4">Group-specific protein</fullName>
    </recommendedName>
</protein>
<sequence length="67" mass="8042">MEKKRELMKKTLHYTGLFLLCFVIQWFWFTQIMTKSQKTPPEMLLTSVVFIVIVVLLDLVPKKRINK</sequence>
<accession>A0ABW1WIA3</accession>
<evidence type="ECO:0008006" key="4">
    <source>
        <dbReference type="Google" id="ProtNLM"/>
    </source>
</evidence>
<name>A0ABW1WIA3_9BACL</name>
<keyword evidence="1" id="KW-0812">Transmembrane</keyword>
<keyword evidence="3" id="KW-1185">Reference proteome</keyword>
<comment type="caution">
    <text evidence="2">The sequence shown here is derived from an EMBL/GenBank/DDBJ whole genome shotgun (WGS) entry which is preliminary data.</text>
</comment>
<gene>
    <name evidence="2" type="ORF">ACFP7A_11100</name>
</gene>
<dbReference type="Proteomes" id="UP001596267">
    <property type="component" value="Unassembled WGS sequence"/>
</dbReference>
<feature type="transmembrane region" description="Helical" evidence="1">
    <location>
        <begin position="43"/>
        <end position="60"/>
    </location>
</feature>
<organism evidence="2 3">
    <name type="scientific">Sporolactobacillus kofuensis</name>
    <dbReference type="NCBI Taxonomy" id="269672"/>
    <lineage>
        <taxon>Bacteria</taxon>
        <taxon>Bacillati</taxon>
        <taxon>Bacillota</taxon>
        <taxon>Bacilli</taxon>
        <taxon>Bacillales</taxon>
        <taxon>Sporolactobacillaceae</taxon>
        <taxon>Sporolactobacillus</taxon>
    </lineage>
</organism>
<keyword evidence="1" id="KW-1133">Transmembrane helix</keyword>
<reference evidence="3" key="1">
    <citation type="journal article" date="2019" name="Int. J. Syst. Evol. Microbiol.">
        <title>The Global Catalogue of Microorganisms (GCM) 10K type strain sequencing project: providing services to taxonomists for standard genome sequencing and annotation.</title>
        <authorList>
            <consortium name="The Broad Institute Genomics Platform"/>
            <consortium name="The Broad Institute Genome Sequencing Center for Infectious Disease"/>
            <person name="Wu L."/>
            <person name="Ma J."/>
        </authorList>
    </citation>
    <scope>NUCLEOTIDE SEQUENCE [LARGE SCALE GENOMIC DNA]</scope>
    <source>
        <strain evidence="3">CCUG 42001</strain>
    </source>
</reference>
<feature type="transmembrane region" description="Helical" evidence="1">
    <location>
        <begin position="12"/>
        <end position="31"/>
    </location>
</feature>
<evidence type="ECO:0000256" key="1">
    <source>
        <dbReference type="SAM" id="Phobius"/>
    </source>
</evidence>
<keyword evidence="1" id="KW-0472">Membrane</keyword>
<evidence type="ECO:0000313" key="2">
    <source>
        <dbReference type="EMBL" id="MFC6387152.1"/>
    </source>
</evidence>
<evidence type="ECO:0000313" key="3">
    <source>
        <dbReference type="Proteomes" id="UP001596267"/>
    </source>
</evidence>
<dbReference type="EMBL" id="JBHSTQ010000011">
    <property type="protein sequence ID" value="MFC6387152.1"/>
    <property type="molecule type" value="Genomic_DNA"/>
</dbReference>
<dbReference type="RefSeq" id="WP_253076793.1">
    <property type="nucleotide sequence ID" value="NZ_JAMXWN010000011.1"/>
</dbReference>
<proteinExistence type="predicted"/>